<gene>
    <name evidence="3" type="ORF">LTR97_002106</name>
</gene>
<dbReference type="PANTHER" id="PTHR36195:SF6">
    <property type="entry name" value="SECRETED THAUMATIN-LIKE PROTEIN CALA"/>
    <property type="match status" value="1"/>
</dbReference>
<reference evidence="3" key="1">
    <citation type="submission" date="2023-08" db="EMBL/GenBank/DDBJ databases">
        <title>Black Yeasts Isolated from many extreme environments.</title>
        <authorList>
            <person name="Coleine C."/>
            <person name="Stajich J.E."/>
            <person name="Selbmann L."/>
        </authorList>
    </citation>
    <scope>NUCLEOTIDE SEQUENCE</scope>
    <source>
        <strain evidence="3">CCFEE 5810</strain>
    </source>
</reference>
<proteinExistence type="predicted"/>
<dbReference type="PANTHER" id="PTHR36195">
    <property type="entry name" value="DOMAIN PROTEIN, PUTATIVE (AFU_ORTHOLOGUE AFUA_5G01990)-RELATED-RELATED"/>
    <property type="match status" value="1"/>
</dbReference>
<feature type="region of interest" description="Disordered" evidence="1">
    <location>
        <begin position="185"/>
        <end position="237"/>
    </location>
</feature>
<dbReference type="InterPro" id="IPR037176">
    <property type="entry name" value="Osmotin/thaumatin-like_sf"/>
</dbReference>
<comment type="caution">
    <text evidence="3">The sequence shown here is derived from an EMBL/GenBank/DDBJ whole genome shotgun (WGS) entry which is preliminary data.</text>
</comment>
<accession>A0AAN7WH45</accession>
<evidence type="ECO:0000313" key="4">
    <source>
        <dbReference type="Proteomes" id="UP001310594"/>
    </source>
</evidence>
<keyword evidence="2" id="KW-0732">Signal</keyword>
<sequence>MYTILASAALLATTARALSVGTAHVINKCEYDVYMFNTPAADGGYTEIDKTLEPNDSYSQQWTELSNGNGWSIKLSKNSDLGSNILQYEYTFHNDGTIWYDLSEVDGNPWDGNWEITASSPSSTCSPKQQAYRYATDDAYGMQACPQDSEITVTLCSGESQNDGGAASASSSVAAVTSSIAAATSPSVYSTTEAAPSSTEAAPSSVEAPTTTAEASTTSAEGVTSTTPVSSTPTSTSAYSWRTHSWHQANAAQTTLATSTIATSTTSTGPDGVTVVEVETAVVTEIVTAYAKRNVHARHPHHVHSYLSHLAVAQRTISSNDMPRGLRASIRILVTAAIIATTFACLHLTSVLPLAGPRFSSSAGLKFRPPEVVEPNAPACQLLANPDDVVVVMRTGASEIAAKLPVHLNTTIRCYPDTLIFSDWAEVFQGHHVYDALLNVDHHLKETNYDFAHYMRLQMLGREGLSKEETQATTYGDTGKSK</sequence>
<dbReference type="SUPFAM" id="SSF49870">
    <property type="entry name" value="Osmotin, thaumatin-like protein"/>
    <property type="match status" value="1"/>
</dbReference>
<dbReference type="AlphaFoldDB" id="A0AAN7WH45"/>
<dbReference type="InterPro" id="IPR006771">
    <property type="entry name" value="CetA-like"/>
</dbReference>
<name>A0AAN7WH45_9PEZI</name>
<feature type="signal peptide" evidence="2">
    <location>
        <begin position="1"/>
        <end position="17"/>
    </location>
</feature>
<dbReference type="Pfam" id="PF04681">
    <property type="entry name" value="Bys1"/>
    <property type="match status" value="1"/>
</dbReference>
<dbReference type="EMBL" id="JAVRQU010000003">
    <property type="protein sequence ID" value="KAK5704992.1"/>
    <property type="molecule type" value="Genomic_DNA"/>
</dbReference>
<evidence type="ECO:0000256" key="1">
    <source>
        <dbReference type="SAM" id="MobiDB-lite"/>
    </source>
</evidence>
<feature type="chain" id="PRO_5042985932" evidence="2">
    <location>
        <begin position="18"/>
        <end position="482"/>
    </location>
</feature>
<evidence type="ECO:0000313" key="3">
    <source>
        <dbReference type="EMBL" id="KAK5704992.1"/>
    </source>
</evidence>
<organism evidence="3 4">
    <name type="scientific">Elasticomyces elasticus</name>
    <dbReference type="NCBI Taxonomy" id="574655"/>
    <lineage>
        <taxon>Eukaryota</taxon>
        <taxon>Fungi</taxon>
        <taxon>Dikarya</taxon>
        <taxon>Ascomycota</taxon>
        <taxon>Pezizomycotina</taxon>
        <taxon>Dothideomycetes</taxon>
        <taxon>Dothideomycetidae</taxon>
        <taxon>Mycosphaerellales</taxon>
        <taxon>Teratosphaeriaceae</taxon>
        <taxon>Elasticomyces</taxon>
    </lineage>
</organism>
<evidence type="ECO:0000256" key="2">
    <source>
        <dbReference type="SAM" id="SignalP"/>
    </source>
</evidence>
<dbReference type="Proteomes" id="UP001310594">
    <property type="component" value="Unassembled WGS sequence"/>
</dbReference>
<protein>
    <submittedName>
        <fullName evidence="3">Uncharacterized protein</fullName>
    </submittedName>
</protein>